<dbReference type="InterPro" id="IPR029056">
    <property type="entry name" value="Ribokinase-like"/>
</dbReference>
<keyword evidence="9" id="KW-1185">Reference proteome</keyword>
<dbReference type="PANTHER" id="PTHR46566">
    <property type="entry name" value="1-PHOSPHOFRUCTOKINASE-RELATED"/>
    <property type="match status" value="1"/>
</dbReference>
<evidence type="ECO:0000256" key="5">
    <source>
        <dbReference type="ARBA" id="ARBA00022840"/>
    </source>
</evidence>
<dbReference type="InterPro" id="IPR017583">
    <property type="entry name" value="Tagatose/fructose_Pkinase"/>
</dbReference>
<protein>
    <recommendedName>
        <fullName evidence="6">Phosphofructokinase</fullName>
    </recommendedName>
</protein>
<dbReference type="Pfam" id="PF00294">
    <property type="entry name" value="PfkB"/>
    <property type="match status" value="1"/>
</dbReference>
<dbReference type="AlphaFoldDB" id="G6E6X3"/>
<dbReference type="PANTHER" id="PTHR46566:SF2">
    <property type="entry name" value="ATP-DEPENDENT 6-PHOSPHOFRUCTOKINASE ISOZYME 2"/>
    <property type="match status" value="1"/>
</dbReference>
<dbReference type="GO" id="GO:0005524">
    <property type="term" value="F:ATP binding"/>
    <property type="evidence" value="ECO:0007669"/>
    <property type="project" value="UniProtKB-KW"/>
</dbReference>
<dbReference type="PIRSF" id="PIRSF000535">
    <property type="entry name" value="1PFK/6PFK/LacC"/>
    <property type="match status" value="1"/>
</dbReference>
<gene>
    <name evidence="8" type="ORF">NSU_0094</name>
</gene>
<dbReference type="RefSeq" id="WP_007011011.1">
    <property type="nucleotide sequence ID" value="NZ_AGFM01000002.1"/>
</dbReference>
<accession>G6E6X3</accession>
<dbReference type="PATRIC" id="fig|1088721.3.peg.91"/>
<keyword evidence="4 8" id="KW-0418">Kinase</keyword>
<evidence type="ECO:0000256" key="3">
    <source>
        <dbReference type="ARBA" id="ARBA00022741"/>
    </source>
</evidence>
<proteinExistence type="inferred from homology"/>
<name>G6E6X3_9SPHN</name>
<dbReference type="FunFam" id="3.40.1190.20:FF:000001">
    <property type="entry name" value="Phosphofructokinase"/>
    <property type="match status" value="1"/>
</dbReference>
<dbReference type="GO" id="GO:0003872">
    <property type="term" value="F:6-phosphofructokinase activity"/>
    <property type="evidence" value="ECO:0007669"/>
    <property type="project" value="TreeGrafter"/>
</dbReference>
<keyword evidence="2 6" id="KW-0808">Transferase</keyword>
<dbReference type="eggNOG" id="COG1105">
    <property type="taxonomic scope" value="Bacteria"/>
</dbReference>
<organism evidence="8 9">
    <name type="scientific">Novosphingobium pentaromativorans US6-1</name>
    <dbReference type="NCBI Taxonomy" id="1088721"/>
    <lineage>
        <taxon>Bacteria</taxon>
        <taxon>Pseudomonadati</taxon>
        <taxon>Pseudomonadota</taxon>
        <taxon>Alphaproteobacteria</taxon>
        <taxon>Sphingomonadales</taxon>
        <taxon>Sphingomonadaceae</taxon>
        <taxon>Novosphingobium</taxon>
    </lineage>
</organism>
<keyword evidence="5" id="KW-0067">ATP-binding</keyword>
<dbReference type="NCBIfam" id="TIGR03168">
    <property type="entry name" value="1-PFK"/>
    <property type="match status" value="1"/>
</dbReference>
<dbReference type="SUPFAM" id="SSF53613">
    <property type="entry name" value="Ribokinase-like"/>
    <property type="match status" value="1"/>
</dbReference>
<evidence type="ECO:0000256" key="4">
    <source>
        <dbReference type="ARBA" id="ARBA00022777"/>
    </source>
</evidence>
<dbReference type="PROSITE" id="PS00583">
    <property type="entry name" value="PFKB_KINASES_1"/>
    <property type="match status" value="1"/>
</dbReference>
<keyword evidence="3" id="KW-0547">Nucleotide-binding</keyword>
<evidence type="ECO:0000313" key="9">
    <source>
        <dbReference type="Proteomes" id="UP000004030"/>
    </source>
</evidence>
<evidence type="ECO:0000256" key="6">
    <source>
        <dbReference type="PIRNR" id="PIRNR000535"/>
    </source>
</evidence>
<evidence type="ECO:0000313" key="8">
    <source>
        <dbReference type="EMBL" id="EHJ63019.1"/>
    </source>
</evidence>
<sequence>MTRIATLTLNPTIDGSSDAETVQHTRKIRTANERFDPGGGGINVARVLARLGGDTEAVYLAGGVTGPVLSGLLERLGLSHRAIPIEGDTRISLAVHERQSGKEFRFVPQGPTVSEEECQQCLGMIRSLECSWLVLSGSLPPGVPDDFYCRIVEIARAQNVPVVLDTSGGALKATLASGGVRLVKPSLGEMEQIAGRPLRDGEQIIEAAKSLVASSGAETVAVSMGHGGALLVEAAQVVASPAIPVDARSAVGAGDSFVAAMTFGLAHGWESRRAFHLGIAAGTAAVLTPGTDLCHRADVERLAAPLGIGNLSEGGQTK</sequence>
<dbReference type="Proteomes" id="UP000004030">
    <property type="component" value="Unassembled WGS sequence"/>
</dbReference>
<dbReference type="OrthoDB" id="9801219at2"/>
<dbReference type="EMBL" id="AGFM01000002">
    <property type="protein sequence ID" value="EHJ63019.1"/>
    <property type="molecule type" value="Genomic_DNA"/>
</dbReference>
<dbReference type="InterPro" id="IPR011611">
    <property type="entry name" value="PfkB_dom"/>
</dbReference>
<evidence type="ECO:0000256" key="2">
    <source>
        <dbReference type="ARBA" id="ARBA00022679"/>
    </source>
</evidence>
<comment type="similarity">
    <text evidence="1 6">Belongs to the carbohydrate kinase PfkB family.</text>
</comment>
<dbReference type="CDD" id="cd01164">
    <property type="entry name" value="FruK_PfkB_like"/>
    <property type="match status" value="1"/>
</dbReference>
<reference evidence="8 9" key="1">
    <citation type="journal article" date="2012" name="J. Bacteriol.">
        <title>Genome sequence of benzo(a)pyrene-degrading bacterium Novosphingobium pentaromativorans US6-1.</title>
        <authorList>
            <person name="Luo Y.R."/>
            <person name="Kang S.G."/>
            <person name="Kim S.J."/>
            <person name="Kim M.R."/>
            <person name="Li N."/>
            <person name="Lee J.H."/>
            <person name="Kwon K.K."/>
        </authorList>
    </citation>
    <scope>NUCLEOTIDE SEQUENCE [LARGE SCALE GENOMIC DNA]</scope>
    <source>
        <strain evidence="8 9">US6-1</strain>
    </source>
</reference>
<evidence type="ECO:0000256" key="1">
    <source>
        <dbReference type="ARBA" id="ARBA00010688"/>
    </source>
</evidence>
<feature type="domain" description="Carbohydrate kinase PfkB" evidence="7">
    <location>
        <begin position="26"/>
        <end position="294"/>
    </location>
</feature>
<evidence type="ECO:0000259" key="7">
    <source>
        <dbReference type="Pfam" id="PF00294"/>
    </source>
</evidence>
<dbReference type="GO" id="GO:0005829">
    <property type="term" value="C:cytosol"/>
    <property type="evidence" value="ECO:0007669"/>
    <property type="project" value="TreeGrafter"/>
</dbReference>
<dbReference type="Gene3D" id="3.40.1190.20">
    <property type="match status" value="1"/>
</dbReference>
<dbReference type="InterPro" id="IPR002173">
    <property type="entry name" value="Carboh/pur_kinase_PfkB_CS"/>
</dbReference>
<comment type="caution">
    <text evidence="8">The sequence shown here is derived from an EMBL/GenBank/DDBJ whole genome shotgun (WGS) entry which is preliminary data.</text>
</comment>